<evidence type="ECO:0000313" key="5">
    <source>
        <dbReference type="Proteomes" id="UP000886653"/>
    </source>
</evidence>
<reference evidence="4" key="1">
    <citation type="submission" date="2013-11" db="EMBL/GenBank/DDBJ databases">
        <title>Genome sequence of the fusiform rust pathogen reveals effectors for host alternation and coevolution with pine.</title>
        <authorList>
            <consortium name="DOE Joint Genome Institute"/>
            <person name="Smith K."/>
            <person name="Pendleton A."/>
            <person name="Kubisiak T."/>
            <person name="Anderson C."/>
            <person name="Salamov A."/>
            <person name="Aerts A."/>
            <person name="Riley R."/>
            <person name="Clum A."/>
            <person name="Lindquist E."/>
            <person name="Ence D."/>
            <person name="Campbell M."/>
            <person name="Kronenberg Z."/>
            <person name="Feau N."/>
            <person name="Dhillon B."/>
            <person name="Hamelin R."/>
            <person name="Burleigh J."/>
            <person name="Smith J."/>
            <person name="Yandell M."/>
            <person name="Nelson C."/>
            <person name="Grigoriev I."/>
            <person name="Davis J."/>
        </authorList>
    </citation>
    <scope>NUCLEOTIDE SEQUENCE</scope>
    <source>
        <strain evidence="4">G11</strain>
    </source>
</reference>
<feature type="compositionally biased region" description="Basic and acidic residues" evidence="2">
    <location>
        <begin position="837"/>
        <end position="846"/>
    </location>
</feature>
<keyword evidence="5" id="KW-1185">Reference proteome</keyword>
<dbReference type="EMBL" id="MU167308">
    <property type="protein sequence ID" value="KAG0143875.1"/>
    <property type="molecule type" value="Genomic_DNA"/>
</dbReference>
<dbReference type="SUPFAM" id="SSF103107">
    <property type="entry name" value="Hypothetical protein c14orf129, hspc210"/>
    <property type="match status" value="1"/>
</dbReference>
<dbReference type="InterPro" id="IPR033646">
    <property type="entry name" value="CLU-central"/>
</dbReference>
<feature type="domain" description="Clu" evidence="3">
    <location>
        <begin position="444"/>
        <end position="760"/>
    </location>
</feature>
<evidence type="ECO:0000259" key="3">
    <source>
        <dbReference type="PROSITE" id="PS51823"/>
    </source>
</evidence>
<dbReference type="InterPro" id="IPR027523">
    <property type="entry name" value="CLU_prot"/>
</dbReference>
<dbReference type="GO" id="GO:0048312">
    <property type="term" value="P:intracellular distribution of mitochondria"/>
    <property type="evidence" value="ECO:0007669"/>
    <property type="project" value="TreeGrafter"/>
</dbReference>
<feature type="compositionally biased region" description="Basic residues" evidence="2">
    <location>
        <begin position="1122"/>
        <end position="1132"/>
    </location>
</feature>
<feature type="compositionally biased region" description="Polar residues" evidence="2">
    <location>
        <begin position="659"/>
        <end position="669"/>
    </location>
</feature>
<evidence type="ECO:0000256" key="1">
    <source>
        <dbReference type="ARBA" id="ARBA00022490"/>
    </source>
</evidence>
<feature type="region of interest" description="Disordered" evidence="2">
    <location>
        <begin position="618"/>
        <end position="669"/>
    </location>
</feature>
<feature type="region of interest" description="Disordered" evidence="2">
    <location>
        <begin position="1090"/>
        <end position="1132"/>
    </location>
</feature>
<dbReference type="GO" id="GO:0003729">
    <property type="term" value="F:mRNA binding"/>
    <property type="evidence" value="ECO:0007669"/>
    <property type="project" value="TreeGrafter"/>
</dbReference>
<dbReference type="PROSITE" id="PS51823">
    <property type="entry name" value="CLU"/>
    <property type="match status" value="1"/>
</dbReference>
<dbReference type="PANTHER" id="PTHR12601:SF6">
    <property type="entry name" value="CLUSTERED MITOCHONDRIA PROTEIN HOMOLOG"/>
    <property type="match status" value="1"/>
</dbReference>
<dbReference type="GO" id="GO:0005737">
    <property type="term" value="C:cytoplasm"/>
    <property type="evidence" value="ECO:0007669"/>
    <property type="project" value="TreeGrafter"/>
</dbReference>
<dbReference type="Gene3D" id="1.25.40.10">
    <property type="entry name" value="Tetratricopeptide repeat domain"/>
    <property type="match status" value="1"/>
</dbReference>
<dbReference type="InterPro" id="IPR011990">
    <property type="entry name" value="TPR-like_helical_dom_sf"/>
</dbReference>
<dbReference type="Pfam" id="PF13236">
    <property type="entry name" value="CLU"/>
    <property type="match status" value="1"/>
</dbReference>
<sequence>MSVDSSLVLVQPSPSMPSVEKLENRAELTSEALIDNTKQQPVNSSEPEAKISELSIFIPKPTFCDQVKFPAHVLPTVDPKNQKSSYLVFTITIQGSETIRELQQVVLESAEGWWLGSFGLATVQLDKNGLPDHALNDSSKRNILGEFSEVAAAFTDQQFGDPSVKRALEVVNIDYNDYSTRFHVIRMRDVLYLQAPGLLLGNPTPSVTYDPTQIGLSGGISAFPTIRGPNLDVEAAPSENVEPDVAETALVSAKNKKKKAPRGVSEDEQKPQLSTTPTDPNPIALEELANYKFDPTKPFVGFEAVRKNFDSVGNDPPSRYLKTFALSTWNPPPHPLRLRGHHLYLTITTLECETFQITCHLKGFYINKCTKSQFDPSPRISTAVSSDPPTYKSLIHLFCSISPLFTSQIAKCWNRALTPSLPDFFASISITNCPPAYPWLVDSPIPTPDGIRTQLAYLLTGSITAESLPLARDWADEFAQVRELPRKTIQERTVRDRMWNRIQSDFSLAATRGVIACNRGEVPALNPHEPEPCWTFVHNNMLFSRAEDPIAAYDHLGGTAAARAIASKDLMSIKYLNELDVPGIYTMGSAVIDYHGKRWIAQGMIPGIFRPPDFEAEAAKQQGPITQNGTDNKPNTNGHDKVVANDEADWEDVKEAETGTRTTQKPELTSSVPALSTYEIMYGSVDIEKPEVGLRSDPAFHKLAANVAAGFHLVEHSVTDATGKSHRLWLSADVHGIRATDGRYYLIDLYRMTPVDILFLEQDVKGAILNDVPISDADSAPAQSTSEVDYPHRFTLIRMEAITAFKNYKFRQYAIAQIQKHQKTATTESTDTIPKASEAEPEKSSVPEEDFEFGLNPDACVDRKGQPWEASVDKDEKAVATIRELSAFVRDQLLPTVVQALSELKGLPADGRRLSDLLHSHGINIRYLGQVTHRLESVAKEVALGGDNKEDQLVVLQASIAMLHSEMVFRACKHILNRLLDRTTEPEACYCISHFLNCLLGTSPAIPHEPVCQDSDAPWKTYTHELLQTEITQEVRRRYRYALPSTFFSDRLPSTKLQMLREICTRMGIQLALKDYRLYVPVSEADAETEPVTVNGGVHLTDDENSADSAPAPEPTVQSSSKNKKKKKSRSKKTAAAIATAAQLSSQVFSPDDVLNVLPIVRDSTCGSPVADELFAEGRKAFAGGDIILGQELCTDAMATYEQVFGAVHPEMCRHWHSMAILYHQISQRVLMDLNEYNERLFELTKLLQTATNETEREKFKTLILAYQNERDPEATKAEIDNYVQLAAQNLRQSVIVAERTLGLDHPETIQHYSDLSVMEYSLGNTNTALRYTKHALDLLHIVYGPGCHPDGCSAVTHASYLAQATGELSKQSRPESLFELSQTMIGSFFGKSSAKFAEATLLLSQVYAQGGQKDLALKYGEEAKKLYSDRFGELHEHTKQANQLHEAIIKSIEAQIKGDEEKSARLAKRLGLDPKRAATLRARLLASSNSTSSGHAKANLSRSPVVATPAPKVAVSPRASSTATIDELVKYIQGSPAKPKMAIGTRAR</sequence>
<gene>
    <name evidence="4" type="ORF">CROQUDRAFT_724311</name>
</gene>
<feature type="compositionally biased region" description="Polar residues" evidence="2">
    <location>
        <begin position="623"/>
        <end position="637"/>
    </location>
</feature>
<dbReference type="Gene3D" id="3.30.2280.10">
    <property type="entry name" value="Hypothetical protein (hspc210)"/>
    <property type="match status" value="1"/>
</dbReference>
<dbReference type="OrthoDB" id="771227at2759"/>
<comment type="caution">
    <text evidence="4">The sequence shown here is derived from an EMBL/GenBank/DDBJ whole genome shotgun (WGS) entry which is preliminary data.</text>
</comment>
<dbReference type="InterPro" id="IPR025697">
    <property type="entry name" value="CLU_dom"/>
</dbReference>
<accession>A0A9P6T9R9</accession>
<proteinExistence type="predicted"/>
<name>A0A9P6T9R9_9BASI</name>
<evidence type="ECO:0000313" key="4">
    <source>
        <dbReference type="EMBL" id="KAG0143875.1"/>
    </source>
</evidence>
<feature type="region of interest" description="Disordered" evidence="2">
    <location>
        <begin position="1"/>
        <end position="22"/>
    </location>
</feature>
<feature type="region of interest" description="Disordered" evidence="2">
    <location>
        <begin position="821"/>
        <end position="854"/>
    </location>
</feature>
<dbReference type="Pfam" id="PF12807">
    <property type="entry name" value="eIF3_p135"/>
    <property type="match status" value="1"/>
</dbReference>
<dbReference type="CDD" id="cd15466">
    <property type="entry name" value="CLU-central"/>
    <property type="match status" value="1"/>
</dbReference>
<feature type="region of interest" description="Disordered" evidence="2">
    <location>
        <begin position="252"/>
        <end position="282"/>
    </location>
</feature>
<protein>
    <recommendedName>
        <fullName evidence="3">Clu domain-containing protein</fullName>
    </recommendedName>
</protein>
<dbReference type="Proteomes" id="UP000886653">
    <property type="component" value="Unassembled WGS sequence"/>
</dbReference>
<dbReference type="PANTHER" id="PTHR12601">
    <property type="entry name" value="EUKARYOTIC TRANSLATION INITIATION FACTOR 3 SUBUNIT EIF-3"/>
    <property type="match status" value="1"/>
</dbReference>
<keyword evidence="1" id="KW-0963">Cytoplasm</keyword>
<dbReference type="InterPro" id="IPR023231">
    <property type="entry name" value="GSKIP_dom_sf"/>
</dbReference>
<evidence type="ECO:0000256" key="2">
    <source>
        <dbReference type="SAM" id="MobiDB-lite"/>
    </source>
</evidence>
<organism evidence="4 5">
    <name type="scientific">Cronartium quercuum f. sp. fusiforme G11</name>
    <dbReference type="NCBI Taxonomy" id="708437"/>
    <lineage>
        <taxon>Eukaryota</taxon>
        <taxon>Fungi</taxon>
        <taxon>Dikarya</taxon>
        <taxon>Basidiomycota</taxon>
        <taxon>Pucciniomycotina</taxon>
        <taxon>Pucciniomycetes</taxon>
        <taxon>Pucciniales</taxon>
        <taxon>Coleosporiaceae</taxon>
        <taxon>Cronartium</taxon>
    </lineage>
</organism>